<dbReference type="InterPro" id="IPR000120">
    <property type="entry name" value="Amidase"/>
</dbReference>
<dbReference type="Gene3D" id="3.90.1300.10">
    <property type="entry name" value="Amidase signature (AS) domain"/>
    <property type="match status" value="1"/>
</dbReference>
<accession>A0A0E4FQZ3</accession>
<proteinExistence type="predicted"/>
<feature type="domain" description="Amidase" evidence="1">
    <location>
        <begin position="24"/>
        <end position="128"/>
    </location>
</feature>
<organism evidence="2 3">
    <name type="scientific">Bradyrhizobium diazoefficiens</name>
    <dbReference type="NCBI Taxonomy" id="1355477"/>
    <lineage>
        <taxon>Bacteria</taxon>
        <taxon>Pseudomonadati</taxon>
        <taxon>Pseudomonadota</taxon>
        <taxon>Alphaproteobacteria</taxon>
        <taxon>Hyphomicrobiales</taxon>
        <taxon>Nitrobacteraceae</taxon>
        <taxon>Bradyrhizobium</taxon>
    </lineage>
</organism>
<evidence type="ECO:0000313" key="2">
    <source>
        <dbReference type="EMBL" id="BAR53781.1"/>
    </source>
</evidence>
<protein>
    <submittedName>
        <fullName evidence="2">Amidase</fullName>
    </submittedName>
</protein>
<dbReference type="EMBL" id="AP014685">
    <property type="protein sequence ID" value="BAR53781.1"/>
    <property type="molecule type" value="Genomic_DNA"/>
</dbReference>
<dbReference type="SUPFAM" id="SSF75304">
    <property type="entry name" value="Amidase signature (AS) enzymes"/>
    <property type="match status" value="1"/>
</dbReference>
<name>A0A0E4FQZ3_9BRAD</name>
<dbReference type="InterPro" id="IPR023631">
    <property type="entry name" value="Amidase_dom"/>
</dbReference>
<reference evidence="2 3" key="1">
    <citation type="submission" date="2014-11" db="EMBL/GenBank/DDBJ databases">
        <title>Symbiosis island explosion on the genome of extra-slow-growing strains of soybean bradyrhizobia with massive insertion sequences.</title>
        <authorList>
            <person name="Iida T."/>
            <person name="Minamisawa K."/>
        </authorList>
    </citation>
    <scope>NUCLEOTIDE SEQUENCE [LARGE SCALE GENOMIC DNA]</scope>
    <source>
        <strain evidence="2 3">NK6</strain>
    </source>
</reference>
<evidence type="ECO:0000313" key="3">
    <source>
        <dbReference type="Proteomes" id="UP000063308"/>
    </source>
</evidence>
<dbReference type="InterPro" id="IPR036928">
    <property type="entry name" value="AS_sf"/>
</dbReference>
<dbReference type="GO" id="GO:0003824">
    <property type="term" value="F:catalytic activity"/>
    <property type="evidence" value="ECO:0007669"/>
    <property type="project" value="InterPro"/>
</dbReference>
<dbReference type="Proteomes" id="UP000063308">
    <property type="component" value="Chromosome"/>
</dbReference>
<gene>
    <name evidence="2" type="ORF">NK6_596</name>
</gene>
<sequence>MSQSVARSRTNHETIARNSSSALEAIETAYDRIEAERDRNCWIYLRPRKEALEECRKLVARARTGENLPLLGIPFGVKDNIDVEGMPTTAACPAFSYTPWHSAHSVERLTAAGAICLGKTNLDQFATAPWVGQNPPGMVT</sequence>
<dbReference type="PANTHER" id="PTHR11895:SF169">
    <property type="entry name" value="GLUTAMYL-TRNA(GLN) AMIDOTRANSFERASE"/>
    <property type="match status" value="1"/>
</dbReference>
<dbReference type="PANTHER" id="PTHR11895">
    <property type="entry name" value="TRANSAMIDASE"/>
    <property type="match status" value="1"/>
</dbReference>
<dbReference type="Pfam" id="PF01425">
    <property type="entry name" value="Amidase"/>
    <property type="match status" value="1"/>
</dbReference>
<evidence type="ECO:0000259" key="1">
    <source>
        <dbReference type="Pfam" id="PF01425"/>
    </source>
</evidence>
<dbReference type="AlphaFoldDB" id="A0A0E4FQZ3"/>